<comment type="caution">
    <text evidence="1">The sequence shown here is derived from an EMBL/GenBank/DDBJ whole genome shotgun (WGS) entry which is preliminary data.</text>
</comment>
<dbReference type="EMBL" id="BSOS01000003">
    <property type="protein sequence ID" value="GLR65405.1"/>
    <property type="molecule type" value="Genomic_DNA"/>
</dbReference>
<proteinExistence type="predicted"/>
<evidence type="ECO:0008006" key="3">
    <source>
        <dbReference type="Google" id="ProtNLM"/>
    </source>
</evidence>
<accession>A0ABQ6A5N3</accession>
<protein>
    <recommendedName>
        <fullName evidence="3">L,D-transpeptidase</fullName>
    </recommendedName>
</protein>
<gene>
    <name evidence="1" type="ORF">GCM10010909_00830</name>
</gene>
<keyword evidence="2" id="KW-1185">Reference proteome</keyword>
<evidence type="ECO:0000313" key="2">
    <source>
        <dbReference type="Proteomes" id="UP001156641"/>
    </source>
</evidence>
<sequence length="182" mass="19807">MADWVVNSGDNDGLPFVIIDKLRAKVFIFNKSGRLLGATLALLGKARGDDSTAGIGHEKLSAIGPDERTTPAGRFVAELGRDYEHGVLWVDYHDSIALHRVIRGTPGDHRFQRLATTSALDKRITYGCINVPIKFYDDVVLETFADTTGIVYILPDTKTIQEVFPKACSAEGVIGNGSLQTC</sequence>
<evidence type="ECO:0000313" key="1">
    <source>
        <dbReference type="EMBL" id="GLR65405.1"/>
    </source>
</evidence>
<dbReference type="Proteomes" id="UP001156641">
    <property type="component" value="Unassembled WGS sequence"/>
</dbReference>
<organism evidence="1 2">
    <name type="scientific">Acidocella aquatica</name>
    <dbReference type="NCBI Taxonomy" id="1922313"/>
    <lineage>
        <taxon>Bacteria</taxon>
        <taxon>Pseudomonadati</taxon>
        <taxon>Pseudomonadota</taxon>
        <taxon>Alphaproteobacteria</taxon>
        <taxon>Acetobacterales</taxon>
        <taxon>Acidocellaceae</taxon>
        <taxon>Acidocella</taxon>
    </lineage>
</organism>
<name>A0ABQ6A5N3_9PROT</name>
<reference evidence="2" key="1">
    <citation type="journal article" date="2019" name="Int. J. Syst. Evol. Microbiol.">
        <title>The Global Catalogue of Microorganisms (GCM) 10K type strain sequencing project: providing services to taxonomists for standard genome sequencing and annotation.</title>
        <authorList>
            <consortium name="The Broad Institute Genomics Platform"/>
            <consortium name="The Broad Institute Genome Sequencing Center for Infectious Disease"/>
            <person name="Wu L."/>
            <person name="Ma J."/>
        </authorList>
    </citation>
    <scope>NUCLEOTIDE SEQUENCE [LARGE SCALE GENOMIC DNA]</scope>
    <source>
        <strain evidence="2">NBRC 112502</strain>
    </source>
</reference>